<dbReference type="RefSeq" id="WP_146395657.1">
    <property type="nucleotide sequence ID" value="NZ_SJPQ01000001.1"/>
</dbReference>
<comment type="caution">
    <text evidence="1">The sequence shown here is derived from an EMBL/GenBank/DDBJ whole genome shotgun (WGS) entry which is preliminary data.</text>
</comment>
<dbReference type="OrthoDB" id="7067253at2"/>
<dbReference type="EMBL" id="SJPQ01000001">
    <property type="protein sequence ID" value="TWT89742.1"/>
    <property type="molecule type" value="Genomic_DNA"/>
</dbReference>
<evidence type="ECO:0000313" key="1">
    <source>
        <dbReference type="EMBL" id="TWT89742.1"/>
    </source>
</evidence>
<dbReference type="AlphaFoldDB" id="A0A5C5ZQD4"/>
<organism evidence="1 2">
    <name type="scientific">Pseudobythopirellula maris</name>
    <dbReference type="NCBI Taxonomy" id="2527991"/>
    <lineage>
        <taxon>Bacteria</taxon>
        <taxon>Pseudomonadati</taxon>
        <taxon>Planctomycetota</taxon>
        <taxon>Planctomycetia</taxon>
        <taxon>Pirellulales</taxon>
        <taxon>Lacipirellulaceae</taxon>
        <taxon>Pseudobythopirellula</taxon>
    </lineage>
</organism>
<sequence>MVTNSPPSPRFVFVFGAVGSGNTFMCSCLVRDSRVYGVNEDAFGATLERLVQSEKEFGSCPHSLEAFVRFLDDLRRDRSTLVLKTPSNLRRLDLIRKHLEGARFVYMIREPHAAIASGLERHGLPPEGVADLWAEDARRYLSSRGSDMIAVAYESLTRAPREALERVAAEVMPLDEGVMAYAEQSNRPERSSPNWWRERVGPAKAAEIEAMVASRSLGELYQEITGEQAATPLIQDGLLTRLRKGGAKALERLKG</sequence>
<dbReference type="Proteomes" id="UP000315440">
    <property type="component" value="Unassembled WGS sequence"/>
</dbReference>
<dbReference type="Pfam" id="PF13469">
    <property type="entry name" value="Sulfotransfer_3"/>
    <property type="match status" value="1"/>
</dbReference>
<accession>A0A5C5ZQD4</accession>
<name>A0A5C5ZQD4_9BACT</name>
<dbReference type="InterPro" id="IPR027417">
    <property type="entry name" value="P-loop_NTPase"/>
</dbReference>
<gene>
    <name evidence="1" type="ORF">Mal64_01210</name>
</gene>
<dbReference type="Gene3D" id="3.40.50.300">
    <property type="entry name" value="P-loop containing nucleotide triphosphate hydrolases"/>
    <property type="match status" value="1"/>
</dbReference>
<proteinExistence type="predicted"/>
<protein>
    <recommendedName>
        <fullName evidence="3">Sulfotransferase domain protein</fullName>
    </recommendedName>
</protein>
<reference evidence="1 2" key="1">
    <citation type="submission" date="2019-02" db="EMBL/GenBank/DDBJ databases">
        <title>Deep-cultivation of Planctomycetes and their phenomic and genomic characterization uncovers novel biology.</title>
        <authorList>
            <person name="Wiegand S."/>
            <person name="Jogler M."/>
            <person name="Boedeker C."/>
            <person name="Pinto D."/>
            <person name="Vollmers J."/>
            <person name="Rivas-Marin E."/>
            <person name="Kohn T."/>
            <person name="Peeters S.H."/>
            <person name="Heuer A."/>
            <person name="Rast P."/>
            <person name="Oberbeckmann S."/>
            <person name="Bunk B."/>
            <person name="Jeske O."/>
            <person name="Meyerdierks A."/>
            <person name="Storesund J.E."/>
            <person name="Kallscheuer N."/>
            <person name="Luecker S."/>
            <person name="Lage O.M."/>
            <person name="Pohl T."/>
            <person name="Merkel B.J."/>
            <person name="Hornburger P."/>
            <person name="Mueller R.-W."/>
            <person name="Bruemmer F."/>
            <person name="Labrenz M."/>
            <person name="Spormann A.M."/>
            <person name="Op Den Camp H."/>
            <person name="Overmann J."/>
            <person name="Amann R."/>
            <person name="Jetten M.S.M."/>
            <person name="Mascher T."/>
            <person name="Medema M.H."/>
            <person name="Devos D.P."/>
            <person name="Kaster A.-K."/>
            <person name="Ovreas L."/>
            <person name="Rohde M."/>
            <person name="Galperin M.Y."/>
            <person name="Jogler C."/>
        </authorList>
    </citation>
    <scope>NUCLEOTIDE SEQUENCE [LARGE SCALE GENOMIC DNA]</scope>
    <source>
        <strain evidence="1 2">Mal64</strain>
    </source>
</reference>
<keyword evidence="2" id="KW-1185">Reference proteome</keyword>
<evidence type="ECO:0000313" key="2">
    <source>
        <dbReference type="Proteomes" id="UP000315440"/>
    </source>
</evidence>
<dbReference type="SUPFAM" id="SSF52540">
    <property type="entry name" value="P-loop containing nucleoside triphosphate hydrolases"/>
    <property type="match status" value="1"/>
</dbReference>
<evidence type="ECO:0008006" key="3">
    <source>
        <dbReference type="Google" id="ProtNLM"/>
    </source>
</evidence>